<proteinExistence type="predicted"/>
<dbReference type="InterPro" id="IPR018691">
    <property type="entry name" value="DUF2188"/>
</dbReference>
<evidence type="ECO:0000313" key="2">
    <source>
        <dbReference type="EMBL" id="AXA34157.1"/>
    </source>
</evidence>
<gene>
    <name evidence="2" type="ORF">CDH04_06965</name>
    <name evidence="3" type="ORF">FZC43_06965</name>
</gene>
<feature type="region of interest" description="Disordered" evidence="1">
    <location>
        <begin position="47"/>
        <end position="75"/>
    </location>
</feature>
<reference evidence="2 4" key="1">
    <citation type="submission" date="2017-06" db="EMBL/GenBank/DDBJ databases">
        <title>Complete genome of Francisella adeliensis.</title>
        <authorList>
            <person name="Vallesi A."/>
            <person name="Sjodin A."/>
        </authorList>
    </citation>
    <scope>NUCLEOTIDE SEQUENCE [LARGE SCALE GENOMIC DNA]</scope>
    <source>
        <strain evidence="2 4">FDC440</strain>
    </source>
</reference>
<evidence type="ECO:0000313" key="5">
    <source>
        <dbReference type="Proteomes" id="UP000681131"/>
    </source>
</evidence>
<reference evidence="3 5" key="2">
    <citation type="submission" date="2019-08" db="EMBL/GenBank/DDBJ databases">
        <title>Complete genome sequences of Francisella adeliensis (FSC1325 and FSC1326).</title>
        <authorList>
            <person name="Ohrman C."/>
            <person name="Uneklint I."/>
            <person name="Vallesi A."/>
            <person name="Karlsson L."/>
            <person name="Sjodin A."/>
        </authorList>
    </citation>
    <scope>NUCLEOTIDE SEQUENCE [LARGE SCALE GENOMIC DNA]</scope>
    <source>
        <strain evidence="3 5">FSC1325</strain>
    </source>
</reference>
<organism evidence="2 4">
    <name type="scientific">Francisella adeliensis</name>
    <dbReference type="NCBI Taxonomy" id="2007306"/>
    <lineage>
        <taxon>Bacteria</taxon>
        <taxon>Pseudomonadati</taxon>
        <taxon>Pseudomonadota</taxon>
        <taxon>Gammaproteobacteria</taxon>
        <taxon>Thiotrichales</taxon>
        <taxon>Francisellaceae</taxon>
        <taxon>Francisella</taxon>
    </lineage>
</organism>
<evidence type="ECO:0000256" key="1">
    <source>
        <dbReference type="SAM" id="MobiDB-lite"/>
    </source>
</evidence>
<evidence type="ECO:0000313" key="4">
    <source>
        <dbReference type="Proteomes" id="UP000251120"/>
    </source>
</evidence>
<accession>A0A2Z4XZ62</accession>
<dbReference type="KEGG" id="fad:CDH04_06965"/>
<dbReference type="Proteomes" id="UP000681131">
    <property type="component" value="Chromosome"/>
</dbReference>
<dbReference type="AlphaFoldDB" id="A0A2Z4XZ62"/>
<feature type="region of interest" description="Disordered" evidence="1">
    <location>
        <begin position="1"/>
        <end position="33"/>
    </location>
</feature>
<protein>
    <submittedName>
        <fullName evidence="3">DUF2188 domain-containing protein</fullName>
    </submittedName>
</protein>
<dbReference type="OrthoDB" id="8858565at2"/>
<evidence type="ECO:0000313" key="3">
    <source>
        <dbReference type="EMBL" id="QIW12401.1"/>
    </source>
</evidence>
<dbReference type="Pfam" id="PF09954">
    <property type="entry name" value="DUF2188"/>
    <property type="match status" value="1"/>
</dbReference>
<dbReference type="Proteomes" id="UP000251120">
    <property type="component" value="Chromosome"/>
</dbReference>
<sequence>MQKNKNYFVSPHPEGWQTKRAGATRASAVTTTQGDAFEIGRKLAKKSHGELSIQNRQGNIRDKRSYGNDPFPPKG</sequence>
<dbReference type="EMBL" id="CP021781">
    <property type="protein sequence ID" value="AXA34157.1"/>
    <property type="molecule type" value="Genomic_DNA"/>
</dbReference>
<name>A0A2Z4XZ62_9GAMM</name>
<dbReference type="EMBL" id="CP043424">
    <property type="protein sequence ID" value="QIW12401.1"/>
    <property type="molecule type" value="Genomic_DNA"/>
</dbReference>
<keyword evidence="5" id="KW-1185">Reference proteome</keyword>
<dbReference type="RefSeq" id="WP_112870335.1">
    <property type="nucleotide sequence ID" value="NZ_CP021781.1"/>
</dbReference>